<feature type="domain" description="DUF6545" evidence="2">
    <location>
        <begin position="224"/>
        <end position="359"/>
    </location>
</feature>
<dbReference type="InterPro" id="IPR046675">
    <property type="entry name" value="DUF6545"/>
</dbReference>
<feature type="transmembrane region" description="Helical" evidence="1">
    <location>
        <begin position="6"/>
        <end position="21"/>
    </location>
</feature>
<feature type="transmembrane region" description="Helical" evidence="1">
    <location>
        <begin position="33"/>
        <end position="50"/>
    </location>
</feature>
<accession>A0A1H3SY98</accession>
<keyword evidence="1" id="KW-0472">Membrane</keyword>
<dbReference type="NCBIfam" id="NF042915">
    <property type="entry name" value="MAB_1171c_fam"/>
    <property type="match status" value="1"/>
</dbReference>
<proteinExistence type="predicted"/>
<feature type="transmembrane region" description="Helical" evidence="1">
    <location>
        <begin position="193"/>
        <end position="217"/>
    </location>
</feature>
<reference evidence="3 4" key="1">
    <citation type="submission" date="2016-10" db="EMBL/GenBank/DDBJ databases">
        <authorList>
            <person name="de Groot N.N."/>
        </authorList>
    </citation>
    <scope>NUCLEOTIDE SEQUENCE [LARGE SCALE GENOMIC DNA]</scope>
    <source>
        <strain evidence="3 4">CPCC 202699</strain>
    </source>
</reference>
<name>A0A1H3SY98_9PSEU</name>
<dbReference type="STRING" id="589385.SAMN05421504_11631"/>
<dbReference type="OrthoDB" id="3685619at2"/>
<dbReference type="Pfam" id="PF20182">
    <property type="entry name" value="DUF6545"/>
    <property type="match status" value="1"/>
</dbReference>
<evidence type="ECO:0000256" key="1">
    <source>
        <dbReference type="SAM" id="Phobius"/>
    </source>
</evidence>
<feature type="transmembrane region" description="Helical" evidence="1">
    <location>
        <begin position="126"/>
        <end position="151"/>
    </location>
</feature>
<dbReference type="InterPro" id="IPR050039">
    <property type="entry name" value="MAB_1171c-like"/>
</dbReference>
<organism evidence="3 4">
    <name type="scientific">Amycolatopsis xylanica</name>
    <dbReference type="NCBI Taxonomy" id="589385"/>
    <lineage>
        <taxon>Bacteria</taxon>
        <taxon>Bacillati</taxon>
        <taxon>Actinomycetota</taxon>
        <taxon>Actinomycetes</taxon>
        <taxon>Pseudonocardiales</taxon>
        <taxon>Pseudonocardiaceae</taxon>
        <taxon>Amycolatopsis</taxon>
    </lineage>
</organism>
<dbReference type="RefSeq" id="WP_143047297.1">
    <property type="nucleotide sequence ID" value="NZ_FNON01000016.1"/>
</dbReference>
<gene>
    <name evidence="3" type="ORF">SAMN05421504_11631</name>
</gene>
<evidence type="ECO:0000313" key="4">
    <source>
        <dbReference type="Proteomes" id="UP000199515"/>
    </source>
</evidence>
<protein>
    <recommendedName>
        <fullName evidence="2">DUF6545 domain-containing protein</fullName>
    </recommendedName>
</protein>
<sequence>MTLSVETIGVFCMWLVVLVRFPQAIRDRGQRPLWVSVMLITVVTTLYMEVVQTALADLFGRYATYLGTHLVTVVSAAAVLRFVLIANGHRKYRHWPYLAAAITAGVVVWIYVAVDPQNPRPGHTGLPLGYFFLVSGFSVVALTACAVVCLLGARRMDHWAMRWALLALALGWLANALPWLLNLVWLVTHDPRWIAWFSEIDGVAAFGIAIGAALPLIPDIQQRVRHNAAYRRLGPLWRTLTEAAPHVRLARAPMARILPAVPARLPLYRRVVEIRDAIVVLRSYVDAGDLDAAHADVERRAVPAELADASVTARWLAAALRHHDEGDPPAAQPENIAGVGGDDFEQEVEFLLRVADAYDDGLARGYAKTGENK</sequence>
<dbReference type="EMBL" id="FNON01000016">
    <property type="protein sequence ID" value="SDZ42475.1"/>
    <property type="molecule type" value="Genomic_DNA"/>
</dbReference>
<feature type="transmembrane region" description="Helical" evidence="1">
    <location>
        <begin position="62"/>
        <end position="83"/>
    </location>
</feature>
<evidence type="ECO:0000259" key="2">
    <source>
        <dbReference type="Pfam" id="PF20182"/>
    </source>
</evidence>
<evidence type="ECO:0000313" key="3">
    <source>
        <dbReference type="EMBL" id="SDZ42475.1"/>
    </source>
</evidence>
<keyword evidence="1" id="KW-0812">Transmembrane</keyword>
<feature type="transmembrane region" description="Helical" evidence="1">
    <location>
        <begin position="95"/>
        <end position="114"/>
    </location>
</feature>
<keyword evidence="1" id="KW-1133">Transmembrane helix</keyword>
<keyword evidence="4" id="KW-1185">Reference proteome</keyword>
<dbReference type="Proteomes" id="UP000199515">
    <property type="component" value="Unassembled WGS sequence"/>
</dbReference>
<feature type="transmembrane region" description="Helical" evidence="1">
    <location>
        <begin position="163"/>
        <end position="187"/>
    </location>
</feature>
<dbReference type="AlphaFoldDB" id="A0A1H3SY98"/>